<gene>
    <name evidence="2" type="ORF">LITE_LOCUS50926</name>
</gene>
<accession>A0AAV0S413</accession>
<evidence type="ECO:0000256" key="1">
    <source>
        <dbReference type="SAM" id="MobiDB-lite"/>
    </source>
</evidence>
<name>A0AAV0S413_9ROSI</name>
<sequence length="80" mass="9130">MSTPPHVKVEGAQGGRHQPQMIQVPRRMLPSTKRENQQPQMLQKVSEIDVLVGGTLLLMDIADFELFHMHFMEMRITTCG</sequence>
<protein>
    <submittedName>
        <fullName evidence="2">Uncharacterized protein</fullName>
    </submittedName>
</protein>
<dbReference type="AlphaFoldDB" id="A0AAV0S413"/>
<evidence type="ECO:0000313" key="3">
    <source>
        <dbReference type="Proteomes" id="UP001154282"/>
    </source>
</evidence>
<organism evidence="2 3">
    <name type="scientific">Linum tenue</name>
    <dbReference type="NCBI Taxonomy" id="586396"/>
    <lineage>
        <taxon>Eukaryota</taxon>
        <taxon>Viridiplantae</taxon>
        <taxon>Streptophyta</taxon>
        <taxon>Embryophyta</taxon>
        <taxon>Tracheophyta</taxon>
        <taxon>Spermatophyta</taxon>
        <taxon>Magnoliopsida</taxon>
        <taxon>eudicotyledons</taxon>
        <taxon>Gunneridae</taxon>
        <taxon>Pentapetalae</taxon>
        <taxon>rosids</taxon>
        <taxon>fabids</taxon>
        <taxon>Malpighiales</taxon>
        <taxon>Linaceae</taxon>
        <taxon>Linum</taxon>
    </lineage>
</organism>
<dbReference type="Proteomes" id="UP001154282">
    <property type="component" value="Unassembled WGS sequence"/>
</dbReference>
<keyword evidence="3" id="KW-1185">Reference proteome</keyword>
<proteinExistence type="predicted"/>
<comment type="caution">
    <text evidence="2">The sequence shown here is derived from an EMBL/GenBank/DDBJ whole genome shotgun (WGS) entry which is preliminary data.</text>
</comment>
<reference evidence="2" key="1">
    <citation type="submission" date="2022-08" db="EMBL/GenBank/DDBJ databases">
        <authorList>
            <person name="Gutierrez-Valencia J."/>
        </authorList>
    </citation>
    <scope>NUCLEOTIDE SEQUENCE</scope>
</reference>
<dbReference type="EMBL" id="CAMGYJ010000011">
    <property type="protein sequence ID" value="CAI0626596.1"/>
    <property type="molecule type" value="Genomic_DNA"/>
</dbReference>
<evidence type="ECO:0000313" key="2">
    <source>
        <dbReference type="EMBL" id="CAI0626596.1"/>
    </source>
</evidence>
<feature type="region of interest" description="Disordered" evidence="1">
    <location>
        <begin position="1"/>
        <end position="21"/>
    </location>
</feature>